<evidence type="ECO:0000313" key="3">
    <source>
        <dbReference type="Proteomes" id="UP000615446"/>
    </source>
</evidence>
<dbReference type="EMBL" id="BLAL01000239">
    <property type="protein sequence ID" value="GES94773.1"/>
    <property type="molecule type" value="Genomic_DNA"/>
</dbReference>
<dbReference type="OrthoDB" id="5979581at2759"/>
<gene>
    <name evidence="2" type="ORF">RCL2_002148000</name>
</gene>
<dbReference type="GO" id="GO:0004674">
    <property type="term" value="F:protein serine/threonine kinase activity"/>
    <property type="evidence" value="ECO:0007669"/>
    <property type="project" value="TreeGrafter"/>
</dbReference>
<dbReference type="GO" id="GO:0005524">
    <property type="term" value="F:ATP binding"/>
    <property type="evidence" value="ECO:0007669"/>
    <property type="project" value="InterPro"/>
</dbReference>
<keyword evidence="2" id="KW-0418">Kinase</keyword>
<dbReference type="AlphaFoldDB" id="A0A8H3QWI6"/>
<dbReference type="PANTHER" id="PTHR44329">
    <property type="entry name" value="SERINE/THREONINE-PROTEIN KINASE TNNI3K-RELATED"/>
    <property type="match status" value="1"/>
</dbReference>
<organism evidence="2 3">
    <name type="scientific">Rhizophagus clarus</name>
    <dbReference type="NCBI Taxonomy" id="94130"/>
    <lineage>
        <taxon>Eukaryota</taxon>
        <taxon>Fungi</taxon>
        <taxon>Fungi incertae sedis</taxon>
        <taxon>Mucoromycota</taxon>
        <taxon>Glomeromycotina</taxon>
        <taxon>Glomeromycetes</taxon>
        <taxon>Glomerales</taxon>
        <taxon>Glomeraceae</taxon>
        <taxon>Rhizophagus</taxon>
    </lineage>
</organism>
<feature type="domain" description="Protein kinase" evidence="1">
    <location>
        <begin position="227"/>
        <end position="497"/>
    </location>
</feature>
<protein>
    <submittedName>
        <fullName evidence="2">Kinase-like domain-containing protein</fullName>
    </submittedName>
</protein>
<keyword evidence="2" id="KW-0808">Transferase</keyword>
<dbReference type="Pfam" id="PF07714">
    <property type="entry name" value="PK_Tyr_Ser-Thr"/>
    <property type="match status" value="1"/>
</dbReference>
<dbReference type="InterPro" id="IPR001245">
    <property type="entry name" value="Ser-Thr/Tyr_kinase_cat_dom"/>
</dbReference>
<accession>A0A8H3QWI6</accession>
<name>A0A8H3QWI6_9GLOM</name>
<dbReference type="SMART" id="SM00220">
    <property type="entry name" value="S_TKc"/>
    <property type="match status" value="1"/>
</dbReference>
<sequence length="573" mass="66657">MSNQNETLFCNECGQRVNATTNWCTPCNAKHFESNFQNWTSGSVELDEFIRKIQITAERHECIFEWVDYSKFSLLEKVEHSKNHRAYWEEGPLLGWNTKSNEWTRNGGQWVKLITNFCGEKYYASRFLKSEYEASKSNPSKRLVYGMTCNPVTNDYAVIERLIDRCPDCHKEWMSLRWCRGCNPKHFESERHKWTSGNSEIDDFILETQITAEFSDQALEWIPETQLTEFKLIGKGGFGTVFKAKWKEGRIYKWDSIANKWKRGESMWVALKSVEKGEEGVKEFLEEIKTMHQCRKVNLGSLDCYGVTRHPDTKKYLMVIRFVEFGDLRNYLSNFATNNWKDLLDRLWSLTIDLRSLHRSGLVHRDLHSGNVLFGDNRRNFVADLGLACKDGQTITGEVKGVLPYVAPEILCRQPHTKASDIYSFGIIMWELTSLQPPFYETAYDFNLALSICDGKRPQVIKGTPACYVELMKKCWDPDPSKRPTAQEMAEIFKEWTQILSKDELNEEEKIIKDQFVSSDLERQRSSRPTITFLESSTRPLTSCRLPTVSLSNQNLQYQTTQYDLKITNDLPL</sequence>
<dbReference type="SUPFAM" id="SSF56112">
    <property type="entry name" value="Protein kinase-like (PK-like)"/>
    <property type="match status" value="1"/>
</dbReference>
<dbReference type="PRINTS" id="PR00109">
    <property type="entry name" value="TYRKINASE"/>
</dbReference>
<dbReference type="PROSITE" id="PS50011">
    <property type="entry name" value="PROTEIN_KINASE_DOM"/>
    <property type="match status" value="1"/>
</dbReference>
<dbReference type="InterPro" id="IPR000719">
    <property type="entry name" value="Prot_kinase_dom"/>
</dbReference>
<proteinExistence type="predicted"/>
<dbReference type="Proteomes" id="UP000615446">
    <property type="component" value="Unassembled WGS sequence"/>
</dbReference>
<reference evidence="2" key="1">
    <citation type="submission" date="2019-10" db="EMBL/GenBank/DDBJ databases">
        <title>Conservation and host-specific expression of non-tandemly repeated heterogenous ribosome RNA gene in arbuscular mycorrhizal fungi.</title>
        <authorList>
            <person name="Maeda T."/>
            <person name="Kobayashi Y."/>
            <person name="Nakagawa T."/>
            <person name="Ezawa T."/>
            <person name="Yamaguchi K."/>
            <person name="Bino T."/>
            <person name="Nishimoto Y."/>
            <person name="Shigenobu S."/>
            <person name="Kawaguchi M."/>
        </authorList>
    </citation>
    <scope>NUCLEOTIDE SEQUENCE</scope>
    <source>
        <strain evidence="2">HR1</strain>
    </source>
</reference>
<dbReference type="InterPro" id="IPR051681">
    <property type="entry name" value="Ser/Thr_Kinases-Pseudokinases"/>
</dbReference>
<dbReference type="InterPro" id="IPR011009">
    <property type="entry name" value="Kinase-like_dom_sf"/>
</dbReference>
<evidence type="ECO:0000259" key="1">
    <source>
        <dbReference type="PROSITE" id="PS50011"/>
    </source>
</evidence>
<evidence type="ECO:0000313" key="2">
    <source>
        <dbReference type="EMBL" id="GES94773.1"/>
    </source>
</evidence>
<dbReference type="Gene3D" id="1.10.510.10">
    <property type="entry name" value="Transferase(Phosphotransferase) domain 1"/>
    <property type="match status" value="1"/>
</dbReference>
<comment type="caution">
    <text evidence="2">The sequence shown here is derived from an EMBL/GenBank/DDBJ whole genome shotgun (WGS) entry which is preliminary data.</text>
</comment>